<dbReference type="Gene3D" id="3.30.360.10">
    <property type="entry name" value="Dihydrodipicolinate Reductase, domain 2"/>
    <property type="match status" value="1"/>
</dbReference>
<evidence type="ECO:0000259" key="2">
    <source>
        <dbReference type="Pfam" id="PF22725"/>
    </source>
</evidence>
<dbReference type="GO" id="GO:0016491">
    <property type="term" value="F:oxidoreductase activity"/>
    <property type="evidence" value="ECO:0007669"/>
    <property type="project" value="UniProtKB-KW"/>
</dbReference>
<dbReference type="PANTHER" id="PTHR43054:SF1">
    <property type="entry name" value="SCYLLO-INOSITOL 2-DEHYDROGENASE (NADP(+)) IOLU"/>
    <property type="match status" value="1"/>
</dbReference>
<dbReference type="InterPro" id="IPR055170">
    <property type="entry name" value="GFO_IDH_MocA-like_dom"/>
</dbReference>
<dbReference type="InterPro" id="IPR036291">
    <property type="entry name" value="NAD(P)-bd_dom_sf"/>
</dbReference>
<protein>
    <submittedName>
        <fullName evidence="3">Putative oxidoreductase</fullName>
        <ecNumber evidence="3">1.-.-.-</ecNumber>
    </submittedName>
</protein>
<name>A0A1E3L024_9BACL</name>
<evidence type="ECO:0000313" key="3">
    <source>
        <dbReference type="EMBL" id="ODP27138.1"/>
    </source>
</evidence>
<dbReference type="Gene3D" id="3.40.50.720">
    <property type="entry name" value="NAD(P)-binding Rossmann-like Domain"/>
    <property type="match status" value="1"/>
</dbReference>
<keyword evidence="3" id="KW-0560">Oxidoreductase</keyword>
<proteinExistence type="predicted"/>
<keyword evidence="4" id="KW-1185">Reference proteome</keyword>
<dbReference type="Pfam" id="PF22725">
    <property type="entry name" value="GFO_IDH_MocA_C3"/>
    <property type="match status" value="1"/>
</dbReference>
<dbReference type="Pfam" id="PF01408">
    <property type="entry name" value="GFO_IDH_MocA"/>
    <property type="match status" value="1"/>
</dbReference>
<dbReference type="AlphaFoldDB" id="A0A1E3L024"/>
<dbReference type="EMBL" id="MDER01000066">
    <property type="protein sequence ID" value="ODP27138.1"/>
    <property type="molecule type" value="Genomic_DNA"/>
</dbReference>
<comment type="caution">
    <text evidence="3">The sequence shown here is derived from an EMBL/GenBank/DDBJ whole genome shotgun (WGS) entry which is preliminary data.</text>
</comment>
<accession>A0A1E3L024</accession>
<gene>
    <name evidence="3" type="ORF">PTI45_03459</name>
</gene>
<feature type="domain" description="GFO/IDH/MocA-like oxidoreductase" evidence="2">
    <location>
        <begin position="140"/>
        <end position="248"/>
    </location>
</feature>
<dbReference type="PATRIC" id="fig|1886670.3.peg.3517"/>
<dbReference type="SUPFAM" id="SSF51735">
    <property type="entry name" value="NAD(P)-binding Rossmann-fold domains"/>
    <property type="match status" value="1"/>
</dbReference>
<dbReference type="EC" id="1.-.-.-" evidence="3"/>
<dbReference type="STRING" id="1886670.PTI45_03459"/>
<dbReference type="SUPFAM" id="SSF55347">
    <property type="entry name" value="Glyceraldehyde-3-phosphate dehydrogenase-like, C-terminal domain"/>
    <property type="match status" value="1"/>
</dbReference>
<feature type="domain" description="Gfo/Idh/MocA-like oxidoreductase N-terminal" evidence="1">
    <location>
        <begin position="3"/>
        <end position="119"/>
    </location>
</feature>
<organism evidence="3 4">
    <name type="scientific">Paenibacillus nuruki</name>
    <dbReference type="NCBI Taxonomy" id="1886670"/>
    <lineage>
        <taxon>Bacteria</taxon>
        <taxon>Bacillati</taxon>
        <taxon>Bacillota</taxon>
        <taxon>Bacilli</taxon>
        <taxon>Bacillales</taxon>
        <taxon>Paenibacillaceae</taxon>
        <taxon>Paenibacillus</taxon>
    </lineage>
</organism>
<sequence>MMKLGIVGSGMIVEDVLSFIEDIPAIRLQAICARAGHEEKLAQWQVQYQIAHVYIEYDQLLADQQVDTIYIGLPNHLHYSYAKQALEQGKHVICEKPFTSNLQELLELKDIALRQHLVLVEAISNQYLKNTIAIKEQLKTLGDIKIVQCNYSQFSSRYSRFKAGEMLPAFNPAMSGGALMDINLYNIHLVVGLFGVPNAVHYHANIERGIDTSGILLLDYDHFKCVCIGSKDTNAPNQTHIQGDQGYITIEGSTNMMDHFDYVSHSKPAVRVDVKDHPHRMYDEFVEFERIIQQQDLLKVSEMLDHSEKVMNVIEQAKSSAGLVFGADV</sequence>
<dbReference type="PANTHER" id="PTHR43054">
    <property type="match status" value="1"/>
</dbReference>
<reference evidence="3 4" key="1">
    <citation type="submission" date="2016-08" db="EMBL/GenBank/DDBJ databases">
        <title>Genome sequencing of Paenibacillus sp. TI45-13ar, isolated from Korean traditional nuruk.</title>
        <authorList>
            <person name="Kim S.-J."/>
        </authorList>
    </citation>
    <scope>NUCLEOTIDE SEQUENCE [LARGE SCALE GENOMIC DNA]</scope>
    <source>
        <strain evidence="3 4">TI45-13ar</strain>
    </source>
</reference>
<evidence type="ECO:0000313" key="4">
    <source>
        <dbReference type="Proteomes" id="UP000094578"/>
    </source>
</evidence>
<evidence type="ECO:0000259" key="1">
    <source>
        <dbReference type="Pfam" id="PF01408"/>
    </source>
</evidence>
<dbReference type="GO" id="GO:0000166">
    <property type="term" value="F:nucleotide binding"/>
    <property type="evidence" value="ECO:0007669"/>
    <property type="project" value="InterPro"/>
</dbReference>
<dbReference type="Proteomes" id="UP000094578">
    <property type="component" value="Unassembled WGS sequence"/>
</dbReference>
<dbReference type="InterPro" id="IPR000683">
    <property type="entry name" value="Gfo/Idh/MocA-like_OxRdtase_N"/>
</dbReference>